<evidence type="ECO:0000313" key="1">
    <source>
        <dbReference type="EMBL" id="APA08403.1"/>
    </source>
</evidence>
<dbReference type="VEuPathDB" id="FungiDB:sscle_03g031730"/>
<dbReference type="EMBL" id="CP017816">
    <property type="protein sequence ID" value="APA08403.1"/>
    <property type="molecule type" value="Genomic_DNA"/>
</dbReference>
<dbReference type="PANTHER" id="PTHR42085:SF8">
    <property type="entry name" value="F-BOX DOMAIN-CONTAINING PROTEIN"/>
    <property type="match status" value="1"/>
</dbReference>
<gene>
    <name evidence="1" type="ORF">sscle_03g031730</name>
</gene>
<name>A0A1D9Q1J0_SCLS1</name>
<proteinExistence type="predicted"/>
<accession>A0A1D9Q1J0</accession>
<reference evidence="2" key="1">
    <citation type="journal article" date="2017" name="Genome Biol. Evol.">
        <title>The complete genome sequence of the phytopathogenic fungus Sclerotinia sclerotiorum reveals insights into the genome architecture of broad host range pathogens.</title>
        <authorList>
            <person name="Derbyshire M."/>
            <person name="Denton-Giles M."/>
            <person name="Hegedus D."/>
            <person name="Seifbarghy S."/>
            <person name="Rollins J."/>
            <person name="van Kan J."/>
            <person name="Seidl M.F."/>
            <person name="Faino L."/>
            <person name="Mbengue M."/>
            <person name="Navaud O."/>
            <person name="Raffaele S."/>
            <person name="Hammond-Kosack K."/>
            <person name="Heard S."/>
            <person name="Oliver R."/>
        </authorList>
    </citation>
    <scope>NUCLEOTIDE SEQUENCE [LARGE SCALE GENOMIC DNA]</scope>
    <source>
        <strain evidence="2">ATCC 18683 / 1980 / Ss-1</strain>
    </source>
</reference>
<dbReference type="OrthoDB" id="5229512at2759"/>
<evidence type="ECO:0008006" key="3">
    <source>
        <dbReference type="Google" id="ProtNLM"/>
    </source>
</evidence>
<dbReference type="AlphaFoldDB" id="A0A1D9Q1J0"/>
<sequence>MSNTTLSLGQSDKTVSPVEPFRFLSLPPEIRNRIYELTLCNVEEPEPLDGLDLPSSVTIVKLNIHPRLLRTCRQVYEEGKYVMLTKNRFVEVQLAGLGRDLNYSFFDLISLWRVPILQIKRYTTLGDEVFTGCVMRHQISSTGHTSMWKKSNADSILLLHRDLNKFLTAIMQSHFSVSTYLEATSVHKVTLLNPFVPGSGIIEKFSASGHQFSVEALQNNRQVLLSPYSPSFQQESSFAVNDRIMDNTSHRLIRSKKAKPTINAESAMKDLNQLTEIGNNYRIQGFWGYAAAFFQYVDYKIAVLMSRASPTIARLHIKEGRMLEGQLLKLHSDICYYRAKNAVSAMRDFEHNHREELEDLFDTVTSMGAISENARFQGFTESPMRSADHLYMQAVAWRLLDDKSSLNMDMALEKIIEGLAVYPDHEELKMEKKSLIRKILTARLDFCMVLAFDKA</sequence>
<dbReference type="Proteomes" id="UP000177798">
    <property type="component" value="Chromosome 3"/>
</dbReference>
<evidence type="ECO:0000313" key="2">
    <source>
        <dbReference type="Proteomes" id="UP000177798"/>
    </source>
</evidence>
<organism evidence="1 2">
    <name type="scientific">Sclerotinia sclerotiorum (strain ATCC 18683 / 1980 / Ss-1)</name>
    <name type="common">White mold</name>
    <name type="synonym">Whetzelinia sclerotiorum</name>
    <dbReference type="NCBI Taxonomy" id="665079"/>
    <lineage>
        <taxon>Eukaryota</taxon>
        <taxon>Fungi</taxon>
        <taxon>Dikarya</taxon>
        <taxon>Ascomycota</taxon>
        <taxon>Pezizomycotina</taxon>
        <taxon>Leotiomycetes</taxon>
        <taxon>Helotiales</taxon>
        <taxon>Sclerotiniaceae</taxon>
        <taxon>Sclerotinia</taxon>
    </lineage>
</organism>
<dbReference type="InterPro" id="IPR038883">
    <property type="entry name" value="AN11006-like"/>
</dbReference>
<dbReference type="PANTHER" id="PTHR42085">
    <property type="entry name" value="F-BOX DOMAIN-CONTAINING PROTEIN"/>
    <property type="match status" value="1"/>
</dbReference>
<protein>
    <recommendedName>
        <fullName evidence="3">F-box domain-containing protein</fullName>
    </recommendedName>
</protein>